<evidence type="ECO:0000313" key="4">
    <source>
        <dbReference type="Proteomes" id="UP001209654"/>
    </source>
</evidence>
<accession>A0ABQ5MYG6</accession>
<protein>
    <recommendedName>
        <fullName evidence="5">S1 motif domain-containing protein</fullName>
    </recommendedName>
</protein>
<proteinExistence type="predicted"/>
<reference evidence="3 4" key="1">
    <citation type="journal article" date="2023" name="Int. J. Syst. Evol. Microbiol.">
        <title>Arthrobacter mangrovi sp. nov., an actinobacterium isolated from the rhizosphere of a mangrove.</title>
        <authorList>
            <person name="Hamada M."/>
            <person name="Saitou S."/>
            <person name="Enomoto N."/>
            <person name="Nanri K."/>
            <person name="Hidaka K."/>
            <person name="Miura T."/>
            <person name="Tamura T."/>
        </authorList>
    </citation>
    <scope>NUCLEOTIDE SEQUENCE [LARGE SCALE GENOMIC DNA]</scope>
    <source>
        <strain evidence="3 4">NBRC 112813</strain>
    </source>
</reference>
<keyword evidence="4" id="KW-1185">Reference proteome</keyword>
<comment type="caution">
    <text evidence="3">The sequence shown here is derived from an EMBL/GenBank/DDBJ whole genome shotgun (WGS) entry which is preliminary data.</text>
</comment>
<evidence type="ECO:0008006" key="5">
    <source>
        <dbReference type="Google" id="ProtNLM"/>
    </source>
</evidence>
<feature type="compositionally biased region" description="Low complexity" evidence="2">
    <location>
        <begin position="334"/>
        <end position="343"/>
    </location>
</feature>
<keyword evidence="1" id="KW-0175">Coiled coil</keyword>
<dbReference type="EMBL" id="BRVS01000026">
    <property type="protein sequence ID" value="GLB68970.1"/>
    <property type="molecule type" value="Genomic_DNA"/>
</dbReference>
<feature type="coiled-coil region" evidence="1">
    <location>
        <begin position="359"/>
        <end position="445"/>
    </location>
</feature>
<feature type="region of interest" description="Disordered" evidence="2">
    <location>
        <begin position="328"/>
        <end position="354"/>
    </location>
</feature>
<sequence length="583" mass="63970">MGDRIMAVETWERSGAELAEHIRARRDKHLVVISQRTDSDLLHLDAEYVGAELEGLADVVVVKQGPITYGLSESVPEDWRVYGDSARAYPAELSAGIGRPSIFVKAFRTAERRSKADELIDLVNGFPVPPAALRHCSVQRQTPAQPAIRTGTITGFLGGGERAIVSFPFGVTGAIRQEDLVPNVRLDWLLAAGQEVSGRLDPESKVLHLEAAVHIPRLGQAYQWNSLVLCLVEEATPEAAKLAVLPGQTITVPLADISSNPLDQADDLVTPGQIVVARLRQQCGRPKLSLIDVDDDEDPVRAPVLIAGGTPWLELGRDLLPPTTAELDQRAEAAKASAAEEAAQPLPAGDAQPVAGPALKQVQLQLATLQAQMRRLRDDAEKHGSAVLEMAGLLAQVDQLERELDKQSEELDKLRTETRQKTAELMASRSRAQKAERKLRRVQDRSGHFASQEEQFRHELYLAWVERVSAAEKSALWLQDFAVGPKLLTSFYVHSEEHRRKALKALVDLLVGRAAKVQGRQLHQLRIGEGGEDAPIVRAEDGARCWRMSVESNAPAARRIHFWCIPGGGIELHELVPHEVTTV</sequence>
<evidence type="ECO:0000313" key="3">
    <source>
        <dbReference type="EMBL" id="GLB68970.1"/>
    </source>
</evidence>
<evidence type="ECO:0000256" key="2">
    <source>
        <dbReference type="SAM" id="MobiDB-lite"/>
    </source>
</evidence>
<name>A0ABQ5MYG6_9MICC</name>
<evidence type="ECO:0000256" key="1">
    <source>
        <dbReference type="SAM" id="Coils"/>
    </source>
</evidence>
<organism evidence="3 4">
    <name type="scientific">Arthrobacter mangrovi</name>
    <dbReference type="NCBI Taxonomy" id="2966350"/>
    <lineage>
        <taxon>Bacteria</taxon>
        <taxon>Bacillati</taxon>
        <taxon>Actinomycetota</taxon>
        <taxon>Actinomycetes</taxon>
        <taxon>Micrococcales</taxon>
        <taxon>Micrococcaceae</taxon>
        <taxon>Arthrobacter</taxon>
    </lineage>
</organism>
<gene>
    <name evidence="3" type="ORF">AHIS1636_34130</name>
</gene>
<dbReference type="Proteomes" id="UP001209654">
    <property type="component" value="Unassembled WGS sequence"/>
</dbReference>